<dbReference type="InterPro" id="IPR001451">
    <property type="entry name" value="Hexapep"/>
</dbReference>
<dbReference type="RefSeq" id="WP_301638901.1">
    <property type="nucleotide sequence ID" value="NZ_JAUEII010000002.1"/>
</dbReference>
<reference evidence="1" key="1">
    <citation type="submission" date="2023-06" db="EMBL/GenBank/DDBJ databases">
        <authorList>
            <person name="Zeman M."/>
            <person name="Kubasova T."/>
            <person name="Jahodarova E."/>
            <person name="Nykrynova M."/>
            <person name="Rychlik I."/>
        </authorList>
    </citation>
    <scope>NUCLEOTIDE SEQUENCE</scope>
    <source>
        <strain evidence="1">84_SSukc20</strain>
    </source>
</reference>
<evidence type="ECO:0000313" key="2">
    <source>
        <dbReference type="Proteomes" id="UP001167871"/>
    </source>
</evidence>
<dbReference type="Proteomes" id="UP001167871">
    <property type="component" value="Unassembled WGS sequence"/>
</dbReference>
<evidence type="ECO:0000313" key="1">
    <source>
        <dbReference type="EMBL" id="MDN0048061.1"/>
    </source>
</evidence>
<dbReference type="PANTHER" id="PTHR42811">
    <property type="entry name" value="SERINE ACETYLTRANSFERASE"/>
    <property type="match status" value="1"/>
</dbReference>
<organism evidence="1 2">
    <name type="scientific">Bacteroides gallinaceum</name>
    <dbReference type="NCBI Taxonomy" id="1462571"/>
    <lineage>
        <taxon>Bacteria</taxon>
        <taxon>Pseudomonadati</taxon>
        <taxon>Bacteroidota</taxon>
        <taxon>Bacteroidia</taxon>
        <taxon>Bacteroidales</taxon>
        <taxon>Bacteroidaceae</taxon>
        <taxon>Bacteroides</taxon>
    </lineage>
</organism>
<dbReference type="InterPro" id="IPR011004">
    <property type="entry name" value="Trimer_LpxA-like_sf"/>
</dbReference>
<dbReference type="PIRSF" id="PIRSF000441">
    <property type="entry name" value="CysE"/>
    <property type="match status" value="1"/>
</dbReference>
<reference evidence="1" key="2">
    <citation type="submission" date="2024-05" db="EMBL/GenBank/DDBJ databases">
        <title>Identification and characterization of horizontal gene transfer across gut microbiota members of farm animals based on homology search.</title>
        <authorList>
            <person name="Schwarzerova J."/>
            <person name="Nykrynova M."/>
            <person name="Jureckova K."/>
            <person name="Cejkova D."/>
            <person name="Rychlik I."/>
        </authorList>
    </citation>
    <scope>NUCLEOTIDE SEQUENCE</scope>
    <source>
        <strain evidence="1">84_SSukc20</strain>
    </source>
</reference>
<dbReference type="Pfam" id="PF00132">
    <property type="entry name" value="Hexapep"/>
    <property type="match status" value="1"/>
</dbReference>
<dbReference type="SUPFAM" id="SSF51161">
    <property type="entry name" value="Trimeric LpxA-like enzymes"/>
    <property type="match status" value="1"/>
</dbReference>
<proteinExistence type="predicted"/>
<dbReference type="Gene3D" id="2.160.10.10">
    <property type="entry name" value="Hexapeptide repeat proteins"/>
    <property type="match status" value="1"/>
</dbReference>
<gene>
    <name evidence="1" type="ORF">QVO10_01445</name>
</gene>
<name>A0ABT7X1X0_9BACE</name>
<dbReference type="InterPro" id="IPR005881">
    <property type="entry name" value="Ser_O-AcTrfase"/>
</dbReference>
<accession>A0ABT7X1X0</accession>
<keyword evidence="2" id="KW-1185">Reference proteome</keyword>
<dbReference type="EMBL" id="JAUEII010000002">
    <property type="protein sequence ID" value="MDN0048061.1"/>
    <property type="molecule type" value="Genomic_DNA"/>
</dbReference>
<sequence>MLGFEIPINVFDAGLRINHRGLLIVNKHVKIGKYCDIHQGVNIGMQGNSKTDCPTIGDNVWIGPGAKLFGKIVIGNNNQIGANAVVNKSFVEDGITIAGVPAKKISNNPNPYVRNHLLNE</sequence>
<comment type="caution">
    <text evidence="1">The sequence shown here is derived from an EMBL/GenBank/DDBJ whole genome shotgun (WGS) entry which is preliminary data.</text>
</comment>
<protein>
    <submittedName>
        <fullName evidence="1">Serine acetyltransferase</fullName>
    </submittedName>
</protein>